<sequence>MTTQSLSQSQARRIALAAQGFLDPRPAVPTMRTFQRTLGRTGVLQVDSVNVLQRAHFMPLYSRMGPYDVDLLRRAAEKRPRRVVEYWAHVQAFMPVELWPFMRFRMDAFRVRRGKWTVIDNSPELEASLIAEIRDRGPATSRDLDDGLPRTKEQWGWNWSNTRHVLDYLYSAGELAIAGRNGQFEVLYDLPERVIPPEVLARPTPTPDDAHVELVRRAARSHGVATARCLQDYYRMHIDQVRPAIATLVESGELLPVSIEGWKRPGYLHRDARLPRRVGARALLSPFDPVVWERERTERLFDFHYRIEIYTPAHKRVHGYYVLPFLLGERIVARVDLKADRRTGRLLVKAAHAEPSAPPDTAAELGAELRQLAGWLGLDEVVVEPRGDLAARLAV</sequence>
<dbReference type="AlphaFoldDB" id="A0A1H0L7P9"/>
<dbReference type="STRING" id="1005944.SAMN05192576_0201"/>
<dbReference type="Pfam" id="PF06224">
    <property type="entry name" value="AlkZ-like"/>
    <property type="match status" value="1"/>
</dbReference>
<name>A0A1H0L7P9_9ACTN</name>
<dbReference type="RefSeq" id="WP_245715422.1">
    <property type="nucleotide sequence ID" value="NZ_BKAE01000016.1"/>
</dbReference>
<proteinExistence type="predicted"/>
<reference evidence="1 2" key="1">
    <citation type="submission" date="2016-10" db="EMBL/GenBank/DDBJ databases">
        <authorList>
            <person name="de Groot N.N."/>
        </authorList>
    </citation>
    <scope>NUCLEOTIDE SEQUENCE [LARGE SCALE GENOMIC DNA]</scope>
    <source>
        <strain evidence="1 2">CGMCC 1.11147</strain>
    </source>
</reference>
<dbReference type="PANTHER" id="PTHR30528:SF0">
    <property type="entry name" value="CYTOPLASMIC PROTEIN"/>
    <property type="match status" value="1"/>
</dbReference>
<protein>
    <recommendedName>
        <fullName evidence="3">Winged helix-turn-helix domain-containing protein</fullName>
    </recommendedName>
</protein>
<evidence type="ECO:0000313" key="2">
    <source>
        <dbReference type="Proteomes" id="UP000199004"/>
    </source>
</evidence>
<evidence type="ECO:0000313" key="1">
    <source>
        <dbReference type="EMBL" id="SDO64247.1"/>
    </source>
</evidence>
<organism evidence="1 2">
    <name type="scientific">Nocardioides szechwanensis</name>
    <dbReference type="NCBI Taxonomy" id="1005944"/>
    <lineage>
        <taxon>Bacteria</taxon>
        <taxon>Bacillati</taxon>
        <taxon>Actinomycetota</taxon>
        <taxon>Actinomycetes</taxon>
        <taxon>Propionibacteriales</taxon>
        <taxon>Nocardioidaceae</taxon>
        <taxon>Nocardioides</taxon>
    </lineage>
</organism>
<dbReference type="Proteomes" id="UP000199004">
    <property type="component" value="Unassembled WGS sequence"/>
</dbReference>
<dbReference type="PANTHER" id="PTHR30528">
    <property type="entry name" value="CYTOPLASMIC PROTEIN"/>
    <property type="match status" value="1"/>
</dbReference>
<dbReference type="InterPro" id="IPR009351">
    <property type="entry name" value="AlkZ-like"/>
</dbReference>
<gene>
    <name evidence="1" type="ORF">SAMN05192576_0201</name>
</gene>
<keyword evidence="2" id="KW-1185">Reference proteome</keyword>
<evidence type="ECO:0008006" key="3">
    <source>
        <dbReference type="Google" id="ProtNLM"/>
    </source>
</evidence>
<dbReference type="EMBL" id="FNIC01000011">
    <property type="protein sequence ID" value="SDO64247.1"/>
    <property type="molecule type" value="Genomic_DNA"/>
</dbReference>
<accession>A0A1H0L7P9</accession>